<dbReference type="HOGENOM" id="CLU_2494076_0_0_11"/>
<dbReference type="Proteomes" id="UP000016743">
    <property type="component" value="Chromosome"/>
</dbReference>
<dbReference type="KEGG" id="lxy:O159_28510"/>
<evidence type="ECO:0000313" key="2">
    <source>
        <dbReference type="EMBL" id="AGW42725.1"/>
    </source>
</evidence>
<accession>U3P8U7</accession>
<organism evidence="2 3">
    <name type="scientific">Leifsonia xyli subsp. cynodontis DSM 46306</name>
    <dbReference type="NCBI Taxonomy" id="1389489"/>
    <lineage>
        <taxon>Bacteria</taxon>
        <taxon>Bacillati</taxon>
        <taxon>Actinomycetota</taxon>
        <taxon>Actinomycetes</taxon>
        <taxon>Micrococcales</taxon>
        <taxon>Microbacteriaceae</taxon>
        <taxon>Leifsonia</taxon>
    </lineage>
</organism>
<evidence type="ECO:0000313" key="3">
    <source>
        <dbReference type="Proteomes" id="UP000016743"/>
    </source>
</evidence>
<dbReference type="STRING" id="1389489.O159_28510"/>
<dbReference type="EMBL" id="CP006734">
    <property type="protein sequence ID" value="AGW42725.1"/>
    <property type="molecule type" value="Genomic_DNA"/>
</dbReference>
<gene>
    <name evidence="2" type="ORF">O159_28510</name>
</gene>
<keyword evidence="3" id="KW-1185">Reference proteome</keyword>
<reference evidence="2 3" key="1">
    <citation type="journal article" date="2013" name="Genome Announc.">
        <title>Complete Genome Sequence of Leifsonia xyli subsp. cynodontis Strain DSM46306, a Gram-Positive Bacterial Pathogen of Grasses.</title>
        <authorList>
            <person name="Monteiro-Vitorello C.B."/>
            <person name="Zerillo M.M."/>
            <person name="Van Sluys M.A."/>
            <person name="Camargo L.E."/>
            <person name="Kitajima J.P."/>
        </authorList>
    </citation>
    <scope>NUCLEOTIDE SEQUENCE [LARGE SCALE GENOMIC DNA]</scope>
    <source>
        <strain evidence="2 3">DSM 46306</strain>
    </source>
</reference>
<sequence length="86" mass="8722">MDNDGIDPPRTADRPLSAEASLVPPATARVTSSTPKSRSPALGAGGVLYPIQATTALSGGSSARRFCAAFAHPVIPWVVVPIPGTV</sequence>
<evidence type="ECO:0000256" key="1">
    <source>
        <dbReference type="SAM" id="MobiDB-lite"/>
    </source>
</evidence>
<feature type="region of interest" description="Disordered" evidence="1">
    <location>
        <begin position="1"/>
        <end position="44"/>
    </location>
</feature>
<dbReference type="AlphaFoldDB" id="U3P8U7"/>
<protein>
    <submittedName>
        <fullName evidence="2">Uncharacterized protein</fullName>
    </submittedName>
</protein>
<name>U3P8U7_LEIXC</name>
<proteinExistence type="predicted"/>